<feature type="region of interest" description="Disordered" evidence="1">
    <location>
        <begin position="1"/>
        <end position="27"/>
    </location>
</feature>
<protein>
    <submittedName>
        <fullName evidence="2">Uncharacterized protein</fullName>
    </submittedName>
</protein>
<name>A0A8I1YAY8_BRAEL</name>
<sequence>MTTTTYDSAEDAIRATAPAKRQRAVTPANADLPDGVANSIEVVTAGNVQLLAEGDTVAITRNAVAAGVIIRVRTKQVQTGTTATVIALY</sequence>
<evidence type="ECO:0000256" key="1">
    <source>
        <dbReference type="SAM" id="MobiDB-lite"/>
    </source>
</evidence>
<organism evidence="2 3">
    <name type="scientific">Bradyrhizobium elkanii</name>
    <dbReference type="NCBI Taxonomy" id="29448"/>
    <lineage>
        <taxon>Bacteria</taxon>
        <taxon>Pseudomonadati</taxon>
        <taxon>Pseudomonadota</taxon>
        <taxon>Alphaproteobacteria</taxon>
        <taxon>Hyphomicrobiales</taxon>
        <taxon>Nitrobacteraceae</taxon>
        <taxon>Bradyrhizobium</taxon>
    </lineage>
</organism>
<evidence type="ECO:0000313" key="2">
    <source>
        <dbReference type="EMBL" id="MBP1296620.1"/>
    </source>
</evidence>
<comment type="caution">
    <text evidence="2">The sequence shown here is derived from an EMBL/GenBank/DDBJ whole genome shotgun (WGS) entry which is preliminary data.</text>
</comment>
<reference evidence="2" key="1">
    <citation type="submission" date="2021-02" db="EMBL/GenBank/DDBJ databases">
        <title>Genomic Encyclopedia of Type Strains, Phase IV (KMG-V): Genome sequencing to study the core and pangenomes of soil and plant-associated prokaryotes.</title>
        <authorList>
            <person name="Whitman W."/>
        </authorList>
    </citation>
    <scope>NUCLEOTIDE SEQUENCE</scope>
    <source>
        <strain evidence="2">USDA 406</strain>
    </source>
</reference>
<evidence type="ECO:0000313" key="3">
    <source>
        <dbReference type="Proteomes" id="UP000673383"/>
    </source>
</evidence>
<proteinExistence type="predicted"/>
<dbReference type="AlphaFoldDB" id="A0A8I1YAY8"/>
<accession>A0A8I1YAY8</accession>
<dbReference type="Proteomes" id="UP000673383">
    <property type="component" value="Unassembled WGS sequence"/>
</dbReference>
<dbReference type="EMBL" id="JAFICZ010000001">
    <property type="protein sequence ID" value="MBP1296620.1"/>
    <property type="molecule type" value="Genomic_DNA"/>
</dbReference>
<gene>
    <name evidence="2" type="ORF">JOH49_006373</name>
</gene>
<dbReference type="RefSeq" id="WP_209944663.1">
    <property type="nucleotide sequence ID" value="NZ_JAFICZ010000001.1"/>
</dbReference>